<comment type="caution">
    <text evidence="2">The sequence shown here is derived from an EMBL/GenBank/DDBJ whole genome shotgun (WGS) entry which is preliminary data.</text>
</comment>
<dbReference type="EMBL" id="BONK01000013">
    <property type="protein sequence ID" value="GIG22791.1"/>
    <property type="molecule type" value="Genomic_DNA"/>
</dbReference>
<proteinExistence type="predicted"/>
<name>A0A919U2Y9_9CELL</name>
<feature type="compositionally biased region" description="Basic and acidic residues" evidence="1">
    <location>
        <begin position="73"/>
        <end position="82"/>
    </location>
</feature>
<protein>
    <recommendedName>
        <fullName evidence="4">DUF2017 domain-containing protein</fullName>
    </recommendedName>
</protein>
<evidence type="ECO:0000256" key="1">
    <source>
        <dbReference type="SAM" id="MobiDB-lite"/>
    </source>
</evidence>
<keyword evidence="3" id="KW-1185">Reference proteome</keyword>
<dbReference type="InterPro" id="IPR018561">
    <property type="entry name" value="AosR"/>
</dbReference>
<evidence type="ECO:0000313" key="3">
    <source>
        <dbReference type="Proteomes" id="UP000632740"/>
    </source>
</evidence>
<feature type="compositionally biased region" description="Basic and acidic residues" evidence="1">
    <location>
        <begin position="38"/>
        <end position="49"/>
    </location>
</feature>
<dbReference type="Proteomes" id="UP000632740">
    <property type="component" value="Unassembled WGS sequence"/>
</dbReference>
<sequence length="233" mass="24796">MHGFKARQGRFVARVDEGERAVVASVVADVLELLGAPRPDEEHAGDDRPAAPQEPGGLPHLRTDTPAPPGDPAVRRLLPDASRDDPSLAAEFRRLTEDDLRAQKVDRLEALWRALESPGGGRRRDELVVSAQDAPAVAAALTDLRLVLAERLGVHTDAEADAMYAVLGEPPPPASAARGDHETRRYLVSVYGALTWLQESLVVLMLADARQARRAHGDGPPGTQGTGDVAGSG</sequence>
<feature type="region of interest" description="Disordered" evidence="1">
    <location>
        <begin position="37"/>
        <end position="82"/>
    </location>
</feature>
<evidence type="ECO:0000313" key="2">
    <source>
        <dbReference type="EMBL" id="GIG22791.1"/>
    </source>
</evidence>
<gene>
    <name evidence="2" type="ORF">Cch01nite_35150</name>
</gene>
<dbReference type="Pfam" id="PF09438">
    <property type="entry name" value="DUF2017"/>
    <property type="match status" value="1"/>
</dbReference>
<accession>A0A919U2Y9</accession>
<feature type="compositionally biased region" description="Gly residues" evidence="1">
    <location>
        <begin position="219"/>
        <end position="233"/>
    </location>
</feature>
<reference evidence="2" key="1">
    <citation type="submission" date="2021-01" db="EMBL/GenBank/DDBJ databases">
        <title>Whole genome shotgun sequence of Cellulomonas chitinilytica NBRC 110799.</title>
        <authorList>
            <person name="Komaki H."/>
            <person name="Tamura T."/>
        </authorList>
    </citation>
    <scope>NUCLEOTIDE SEQUENCE</scope>
    <source>
        <strain evidence="2">NBRC 110799</strain>
    </source>
</reference>
<dbReference type="AlphaFoldDB" id="A0A919U2Y9"/>
<feature type="region of interest" description="Disordered" evidence="1">
    <location>
        <begin position="213"/>
        <end position="233"/>
    </location>
</feature>
<evidence type="ECO:0008006" key="4">
    <source>
        <dbReference type="Google" id="ProtNLM"/>
    </source>
</evidence>
<organism evidence="2 3">
    <name type="scientific">Cellulomonas chitinilytica</name>
    <dbReference type="NCBI Taxonomy" id="398759"/>
    <lineage>
        <taxon>Bacteria</taxon>
        <taxon>Bacillati</taxon>
        <taxon>Actinomycetota</taxon>
        <taxon>Actinomycetes</taxon>
        <taxon>Micrococcales</taxon>
        <taxon>Cellulomonadaceae</taxon>
        <taxon>Cellulomonas</taxon>
    </lineage>
</organism>